<accession>A0A348WBF3</accession>
<reference evidence="1 2" key="1">
    <citation type="journal article" date="2018" name="Nat. Biotechnol.">
        <title>A standardized bacterial taxonomy based on genome phylogeny substantially revises the tree of life.</title>
        <authorList>
            <person name="Parks D.H."/>
            <person name="Chuvochina M."/>
            <person name="Waite D.W."/>
            <person name="Rinke C."/>
            <person name="Skarshewski A."/>
            <person name="Chaumeil P.A."/>
            <person name="Hugenholtz P."/>
        </authorList>
    </citation>
    <scope>NUCLEOTIDE SEQUENCE [LARGE SCALE GENOMIC DNA]</scope>
    <source>
        <strain evidence="1">UBA9169</strain>
    </source>
</reference>
<gene>
    <name evidence="1" type="ORF">DCS45_08325</name>
</gene>
<name>A0A348WBF3_9RHOB</name>
<organism evidence="1 2">
    <name type="scientific">Roseovarius nubinhibens</name>
    <dbReference type="NCBI Taxonomy" id="314263"/>
    <lineage>
        <taxon>Bacteria</taxon>
        <taxon>Pseudomonadati</taxon>
        <taxon>Pseudomonadota</taxon>
        <taxon>Alphaproteobacteria</taxon>
        <taxon>Rhodobacterales</taxon>
        <taxon>Roseobacteraceae</taxon>
        <taxon>Roseovarius</taxon>
    </lineage>
</organism>
<evidence type="ECO:0000313" key="2">
    <source>
        <dbReference type="Proteomes" id="UP000264719"/>
    </source>
</evidence>
<sequence>MCTIVPLSKSEPQEIQAYHYKFQIPFQLPRRWGNAPRWAKCDMICAVGVRRLDVLRLGKDRTGARQDGLSALSSMRFRHMSNMCSRIYAFGLGSE</sequence>
<dbReference type="Proteomes" id="UP000264719">
    <property type="component" value="Unassembled WGS sequence"/>
</dbReference>
<proteinExistence type="predicted"/>
<evidence type="ECO:0000313" key="1">
    <source>
        <dbReference type="EMBL" id="HAR51865.1"/>
    </source>
</evidence>
<dbReference type="AlphaFoldDB" id="A0A348WBF3"/>
<comment type="caution">
    <text evidence="1">The sequence shown here is derived from an EMBL/GenBank/DDBJ whole genome shotgun (WGS) entry which is preliminary data.</text>
</comment>
<protein>
    <submittedName>
        <fullName evidence="1">Uncharacterized protein</fullName>
    </submittedName>
</protein>
<dbReference type="EMBL" id="DMVW01000085">
    <property type="protein sequence ID" value="HAR51865.1"/>
    <property type="molecule type" value="Genomic_DNA"/>
</dbReference>